<keyword evidence="2" id="KW-0732">Signal</keyword>
<gene>
    <name evidence="3" type="ORF">ACFSKU_12940</name>
</gene>
<evidence type="ECO:0000313" key="3">
    <source>
        <dbReference type="EMBL" id="MFD2067795.1"/>
    </source>
</evidence>
<comment type="caution">
    <text evidence="3">The sequence shown here is derived from an EMBL/GenBank/DDBJ whole genome shotgun (WGS) entry which is preliminary data.</text>
</comment>
<sequence>MSDFTHNTLRWKYSLTVRLLVLLLLINTVASACNTDSPTDEHETDVTRERNQKQLASSDTTAARRATRHKPTTIALLGNPFVANASQSNSLSSYFNCINDDFTLDADPIENRHRSSVTDTIYTIRFGSSLIEFYAPSQTGQLLIQVADIQNNSIVLRNNMRVGMSHAELLGKLRTQEIVVTQNPNEVIASNKDGAPTSLRFFLKNGKVSRIRYDGYVD</sequence>
<name>A0ABW4X0U5_9BACT</name>
<proteinExistence type="predicted"/>
<accession>A0ABW4X0U5</accession>
<organism evidence="3 4">
    <name type="scientific">Pontibacter silvestris</name>
    <dbReference type="NCBI Taxonomy" id="2305183"/>
    <lineage>
        <taxon>Bacteria</taxon>
        <taxon>Pseudomonadati</taxon>
        <taxon>Bacteroidota</taxon>
        <taxon>Cytophagia</taxon>
        <taxon>Cytophagales</taxon>
        <taxon>Hymenobacteraceae</taxon>
        <taxon>Pontibacter</taxon>
    </lineage>
</organism>
<dbReference type="RefSeq" id="WP_229958732.1">
    <property type="nucleotide sequence ID" value="NZ_JAJJWI010000003.1"/>
</dbReference>
<protein>
    <submittedName>
        <fullName evidence="3">Uncharacterized protein</fullName>
    </submittedName>
</protein>
<feature type="region of interest" description="Disordered" evidence="1">
    <location>
        <begin position="35"/>
        <end position="69"/>
    </location>
</feature>
<dbReference type="EMBL" id="JBHUHV010000039">
    <property type="protein sequence ID" value="MFD2067795.1"/>
    <property type="molecule type" value="Genomic_DNA"/>
</dbReference>
<evidence type="ECO:0000313" key="4">
    <source>
        <dbReference type="Proteomes" id="UP001597369"/>
    </source>
</evidence>
<keyword evidence="4" id="KW-1185">Reference proteome</keyword>
<reference evidence="4" key="1">
    <citation type="journal article" date="2019" name="Int. J. Syst. Evol. Microbiol.">
        <title>The Global Catalogue of Microorganisms (GCM) 10K type strain sequencing project: providing services to taxonomists for standard genome sequencing and annotation.</title>
        <authorList>
            <consortium name="The Broad Institute Genomics Platform"/>
            <consortium name="The Broad Institute Genome Sequencing Center for Infectious Disease"/>
            <person name="Wu L."/>
            <person name="Ma J."/>
        </authorList>
    </citation>
    <scope>NUCLEOTIDE SEQUENCE [LARGE SCALE GENOMIC DNA]</scope>
    <source>
        <strain evidence="4">JCM 16545</strain>
    </source>
</reference>
<evidence type="ECO:0000256" key="2">
    <source>
        <dbReference type="SAM" id="SignalP"/>
    </source>
</evidence>
<evidence type="ECO:0000256" key="1">
    <source>
        <dbReference type="SAM" id="MobiDB-lite"/>
    </source>
</evidence>
<feature type="signal peptide" evidence="2">
    <location>
        <begin position="1"/>
        <end position="32"/>
    </location>
</feature>
<feature type="compositionally biased region" description="Basic and acidic residues" evidence="1">
    <location>
        <begin position="39"/>
        <end position="52"/>
    </location>
</feature>
<dbReference type="Proteomes" id="UP001597369">
    <property type="component" value="Unassembled WGS sequence"/>
</dbReference>
<feature type="chain" id="PRO_5047227048" evidence="2">
    <location>
        <begin position="33"/>
        <end position="218"/>
    </location>
</feature>